<evidence type="ECO:0000313" key="7">
    <source>
        <dbReference type="EMBL" id="CAH1101410.1"/>
    </source>
</evidence>
<protein>
    <recommendedName>
        <fullName evidence="6">Gustatory receptor</fullName>
    </recommendedName>
</protein>
<keyword evidence="2 6" id="KW-1003">Cell membrane</keyword>
<reference evidence="7" key="1">
    <citation type="submission" date="2022-01" db="EMBL/GenBank/DDBJ databases">
        <authorList>
            <person name="King R."/>
        </authorList>
    </citation>
    <scope>NUCLEOTIDE SEQUENCE</scope>
</reference>
<feature type="transmembrane region" description="Helical" evidence="6">
    <location>
        <begin position="87"/>
        <end position="111"/>
    </location>
</feature>
<keyword evidence="6" id="KW-0807">Transducer</keyword>
<feature type="transmembrane region" description="Helical" evidence="6">
    <location>
        <begin position="208"/>
        <end position="229"/>
    </location>
</feature>
<dbReference type="AlphaFoldDB" id="A0A9P0CK98"/>
<comment type="function">
    <text evidence="6">Gustatory receptor which mediates acceptance or avoidance behavior, depending on its substrates.</text>
</comment>
<gene>
    <name evidence="7" type="ORF">PSYICH_LOCUS2312</name>
</gene>
<evidence type="ECO:0000256" key="5">
    <source>
        <dbReference type="ARBA" id="ARBA00023136"/>
    </source>
</evidence>
<evidence type="ECO:0000256" key="1">
    <source>
        <dbReference type="ARBA" id="ARBA00004651"/>
    </source>
</evidence>
<sequence>MLCILATPKQMNSFWKICKNFNEIERSLIIRNPKRHRITSILFITTVFCIYTIFYLLDLLTWHANYEKIDCAYTLLKDFIPFYVLKYIMLTEILFFCHLVYFTSFRIVYLVESLKKIIKERIFDVSGFENGEIKVLPPTMTYNMKINDTALRVYQLATVHKKLVETIEIINGTGGFVIVIILFSVMIHLVVSPYFLVSELEKGRNSSMIFVSLQCMWIIAHAGKFFIVMETCNHCGSKSEELFIVVQKLFVQEKVVKTKTALLNLIIQLKLCKTQINILGLFKLDRSLLTGVSNIFFKCKN</sequence>
<evidence type="ECO:0000256" key="2">
    <source>
        <dbReference type="ARBA" id="ARBA00022475"/>
    </source>
</evidence>
<organism evidence="7 8">
    <name type="scientific">Psylliodes chrysocephalus</name>
    <dbReference type="NCBI Taxonomy" id="3402493"/>
    <lineage>
        <taxon>Eukaryota</taxon>
        <taxon>Metazoa</taxon>
        <taxon>Ecdysozoa</taxon>
        <taxon>Arthropoda</taxon>
        <taxon>Hexapoda</taxon>
        <taxon>Insecta</taxon>
        <taxon>Pterygota</taxon>
        <taxon>Neoptera</taxon>
        <taxon>Endopterygota</taxon>
        <taxon>Coleoptera</taxon>
        <taxon>Polyphaga</taxon>
        <taxon>Cucujiformia</taxon>
        <taxon>Chrysomeloidea</taxon>
        <taxon>Chrysomelidae</taxon>
        <taxon>Galerucinae</taxon>
        <taxon>Alticini</taxon>
        <taxon>Psylliodes</taxon>
    </lineage>
</organism>
<dbReference type="GO" id="GO:0007165">
    <property type="term" value="P:signal transduction"/>
    <property type="evidence" value="ECO:0007669"/>
    <property type="project" value="UniProtKB-KW"/>
</dbReference>
<name>A0A9P0CK98_9CUCU</name>
<keyword evidence="3 6" id="KW-0812">Transmembrane</keyword>
<comment type="subcellular location">
    <subcellularLocation>
        <location evidence="1 6">Cell membrane</location>
        <topology evidence="1 6">Multi-pass membrane protein</topology>
    </subcellularLocation>
</comment>
<evidence type="ECO:0000256" key="4">
    <source>
        <dbReference type="ARBA" id="ARBA00022989"/>
    </source>
</evidence>
<keyword evidence="5 6" id="KW-0472">Membrane</keyword>
<dbReference type="OrthoDB" id="8176814at2759"/>
<evidence type="ECO:0000256" key="3">
    <source>
        <dbReference type="ARBA" id="ARBA00022692"/>
    </source>
</evidence>
<accession>A0A9P0CK98</accession>
<comment type="caution">
    <text evidence="6">Lacks conserved residue(s) required for the propagation of feature annotation.</text>
</comment>
<feature type="transmembrane region" description="Helical" evidence="6">
    <location>
        <begin position="169"/>
        <end position="196"/>
    </location>
</feature>
<proteinExistence type="inferred from homology"/>
<evidence type="ECO:0000256" key="6">
    <source>
        <dbReference type="RuleBase" id="RU363108"/>
    </source>
</evidence>
<dbReference type="EMBL" id="OV651823">
    <property type="protein sequence ID" value="CAH1101410.1"/>
    <property type="molecule type" value="Genomic_DNA"/>
</dbReference>
<keyword evidence="8" id="KW-1185">Reference proteome</keyword>
<dbReference type="Proteomes" id="UP001153636">
    <property type="component" value="Chromosome 11"/>
</dbReference>
<dbReference type="GO" id="GO:0005886">
    <property type="term" value="C:plasma membrane"/>
    <property type="evidence" value="ECO:0007669"/>
    <property type="project" value="UniProtKB-SubCell"/>
</dbReference>
<feature type="transmembrane region" description="Helical" evidence="6">
    <location>
        <begin position="38"/>
        <end position="57"/>
    </location>
</feature>
<dbReference type="InterPro" id="IPR013604">
    <property type="entry name" value="7TM_chemorcpt"/>
</dbReference>
<dbReference type="Pfam" id="PF08395">
    <property type="entry name" value="7tm_7"/>
    <property type="match status" value="1"/>
</dbReference>
<keyword evidence="6" id="KW-0675">Receptor</keyword>
<evidence type="ECO:0000313" key="8">
    <source>
        <dbReference type="Proteomes" id="UP001153636"/>
    </source>
</evidence>
<dbReference type="GO" id="GO:0050909">
    <property type="term" value="P:sensory perception of taste"/>
    <property type="evidence" value="ECO:0007669"/>
    <property type="project" value="InterPro"/>
</dbReference>
<comment type="similarity">
    <text evidence="6">Belongs to the insect chemoreceptor superfamily. Gustatory receptor (GR) family.</text>
</comment>
<keyword evidence="4 6" id="KW-1133">Transmembrane helix</keyword>